<gene>
    <name evidence="4" type="ORF">H9942_06925</name>
</gene>
<dbReference type="PROSITE" id="PS51272">
    <property type="entry name" value="SLH"/>
    <property type="match status" value="1"/>
</dbReference>
<dbReference type="InterPro" id="IPR002053">
    <property type="entry name" value="Glyco_hydro_25"/>
</dbReference>
<dbReference type="GO" id="GO:0016052">
    <property type="term" value="P:carbohydrate catabolic process"/>
    <property type="evidence" value="ECO:0007669"/>
    <property type="project" value="TreeGrafter"/>
</dbReference>
<reference evidence="4" key="1">
    <citation type="journal article" date="2021" name="PeerJ">
        <title>Extensive microbial diversity within the chicken gut microbiome revealed by metagenomics and culture.</title>
        <authorList>
            <person name="Gilroy R."/>
            <person name="Ravi A."/>
            <person name="Getino M."/>
            <person name="Pursley I."/>
            <person name="Horton D.L."/>
            <person name="Alikhan N.F."/>
            <person name="Baker D."/>
            <person name="Gharbi K."/>
            <person name="Hall N."/>
            <person name="Watson M."/>
            <person name="Adriaenssens E.M."/>
            <person name="Foster-Nyarko E."/>
            <person name="Jarju S."/>
            <person name="Secka A."/>
            <person name="Antonio M."/>
            <person name="Oren A."/>
            <person name="Chaudhuri R.R."/>
            <person name="La Ragione R."/>
            <person name="Hildebrand F."/>
            <person name="Pallen M.J."/>
        </authorList>
    </citation>
    <scope>NUCLEOTIDE SEQUENCE</scope>
    <source>
        <strain evidence="4">ChiBcolR8-3208</strain>
    </source>
</reference>
<dbReference type="GO" id="GO:0009253">
    <property type="term" value="P:peptidoglycan catabolic process"/>
    <property type="evidence" value="ECO:0007669"/>
    <property type="project" value="InterPro"/>
</dbReference>
<proteinExistence type="inferred from homology"/>
<reference evidence="4" key="2">
    <citation type="submission" date="2021-04" db="EMBL/GenBank/DDBJ databases">
        <authorList>
            <person name="Gilroy R."/>
        </authorList>
    </citation>
    <scope>NUCLEOTIDE SEQUENCE</scope>
    <source>
        <strain evidence="4">ChiBcolR8-3208</strain>
    </source>
</reference>
<dbReference type="InterPro" id="IPR001119">
    <property type="entry name" value="SLH_dom"/>
</dbReference>
<evidence type="ECO:0000256" key="1">
    <source>
        <dbReference type="ARBA" id="ARBA00010646"/>
    </source>
</evidence>
<dbReference type="PANTHER" id="PTHR34135:SF2">
    <property type="entry name" value="LYSOZYME"/>
    <property type="match status" value="1"/>
</dbReference>
<accession>A0A9D2LZ37</accession>
<dbReference type="PROSITE" id="PS51904">
    <property type="entry name" value="GLYCOSYL_HYDROL_F25_2"/>
    <property type="match status" value="1"/>
</dbReference>
<evidence type="ECO:0000313" key="5">
    <source>
        <dbReference type="Proteomes" id="UP000824214"/>
    </source>
</evidence>
<feature type="domain" description="SLH" evidence="3">
    <location>
        <begin position="221"/>
        <end position="274"/>
    </location>
</feature>
<organism evidence="4 5">
    <name type="scientific">Candidatus Acutalibacter ornithocaccae</name>
    <dbReference type="NCBI Taxonomy" id="2838416"/>
    <lineage>
        <taxon>Bacteria</taxon>
        <taxon>Bacillati</taxon>
        <taxon>Bacillota</taxon>
        <taxon>Clostridia</taxon>
        <taxon>Eubacteriales</taxon>
        <taxon>Acutalibacteraceae</taxon>
        <taxon>Acutalibacter</taxon>
    </lineage>
</organism>
<dbReference type="Proteomes" id="UP000824214">
    <property type="component" value="Unassembled WGS sequence"/>
</dbReference>
<comment type="similarity">
    <text evidence="1">Belongs to the glycosyl hydrolase 25 family.</text>
</comment>
<protein>
    <submittedName>
        <fullName evidence="4">S-layer homology domain-containing protein</fullName>
    </submittedName>
</protein>
<dbReference type="Gene3D" id="3.20.20.80">
    <property type="entry name" value="Glycosidases"/>
    <property type="match status" value="1"/>
</dbReference>
<dbReference type="SUPFAM" id="SSF51445">
    <property type="entry name" value="(Trans)glycosidases"/>
    <property type="match status" value="1"/>
</dbReference>
<dbReference type="InterPro" id="IPR017853">
    <property type="entry name" value="GH"/>
</dbReference>
<dbReference type="CDD" id="cd06414">
    <property type="entry name" value="GH25_LytC-like"/>
    <property type="match status" value="1"/>
</dbReference>
<dbReference type="AlphaFoldDB" id="A0A9D2LZ37"/>
<comment type="caution">
    <text evidence="4">The sequence shown here is derived from an EMBL/GenBank/DDBJ whole genome shotgun (WGS) entry which is preliminary data.</text>
</comment>
<dbReference type="PANTHER" id="PTHR34135">
    <property type="entry name" value="LYSOZYME"/>
    <property type="match status" value="1"/>
</dbReference>
<evidence type="ECO:0000313" key="4">
    <source>
        <dbReference type="EMBL" id="HJB37786.1"/>
    </source>
</evidence>
<keyword evidence="2" id="KW-0677">Repeat</keyword>
<dbReference type="Pfam" id="PF00395">
    <property type="entry name" value="SLH"/>
    <property type="match status" value="1"/>
</dbReference>
<dbReference type="GO" id="GO:0003796">
    <property type="term" value="F:lysozyme activity"/>
    <property type="evidence" value="ECO:0007669"/>
    <property type="project" value="InterPro"/>
</dbReference>
<dbReference type="GO" id="GO:0016998">
    <property type="term" value="P:cell wall macromolecule catabolic process"/>
    <property type="evidence" value="ECO:0007669"/>
    <property type="project" value="InterPro"/>
</dbReference>
<dbReference type="EMBL" id="DWXZ01000143">
    <property type="protein sequence ID" value="HJB37786.1"/>
    <property type="molecule type" value="Genomic_DNA"/>
</dbReference>
<evidence type="ECO:0000259" key="3">
    <source>
        <dbReference type="PROSITE" id="PS51272"/>
    </source>
</evidence>
<dbReference type="Pfam" id="PF01183">
    <property type="entry name" value="Glyco_hydro_25"/>
    <property type="match status" value="1"/>
</dbReference>
<sequence>MQTQGVDISEHNGAVDFAALTQAGVKFAILRLGYGSDYTSQDDAQFAQNVRKAEAAGMPWGAYLYSYAKDASMAQSEARHALRLLQGRKPLYGVWYDVEDSQIAGADLVATCQTFCAAMEAAGLYAGIYASLSWLTTKLNSPQLDPYDKWVAQWNSACTYPKPYGIWQYTDRLAIGGQVFDGNWAYKDYPAIIQAMGSQQEGASLTEADVKKLARQEMEAYFAELAKKPVSPWAQAAVESVLARGLMRGDADGSFRPQSFITRQEVAAVLENLS</sequence>
<evidence type="ECO:0000256" key="2">
    <source>
        <dbReference type="ARBA" id="ARBA00022737"/>
    </source>
</evidence>
<name>A0A9D2LZ37_9FIRM</name>